<feature type="compositionally biased region" description="Basic and acidic residues" evidence="1">
    <location>
        <begin position="34"/>
        <end position="43"/>
    </location>
</feature>
<evidence type="ECO:0000256" key="1">
    <source>
        <dbReference type="SAM" id="MobiDB-lite"/>
    </source>
</evidence>
<sequence>MMMDAQKEESVNSVEEDNTNVSNQQRKRGRPRKSAKDIESITEKKKKHRSLNDIEKAEAEESICCERVELEPDDEELVAVSSAPMKIKRRKRKSTPRRAAV</sequence>
<dbReference type="Gramene" id="QL02p097858:mrna">
    <property type="protein sequence ID" value="QL02p097858:mrna:CDS:1"/>
    <property type="gene ID" value="QL02p097858"/>
</dbReference>
<reference evidence="3" key="1">
    <citation type="journal article" date="2016" name="G3 (Bethesda)">
        <title>First Draft Assembly and Annotation of the Genome of a California Endemic Oak Quercus lobata Nee (Fagaceae).</title>
        <authorList>
            <person name="Sork V.L."/>
            <person name="Fitz-Gibbon S.T."/>
            <person name="Puiu D."/>
            <person name="Crepeau M."/>
            <person name="Gugger P.F."/>
            <person name="Sherman R."/>
            <person name="Stevens K."/>
            <person name="Langley C.H."/>
            <person name="Pellegrini M."/>
            <person name="Salzberg S.L."/>
        </authorList>
    </citation>
    <scope>NUCLEOTIDE SEQUENCE [LARGE SCALE GENOMIC DNA]</scope>
    <source>
        <strain evidence="3">cv. SW786</strain>
    </source>
</reference>
<feature type="region of interest" description="Disordered" evidence="1">
    <location>
        <begin position="1"/>
        <end position="54"/>
    </location>
</feature>
<name>A0A7N2L2V0_QUELO</name>
<evidence type="ECO:0000313" key="3">
    <source>
        <dbReference type="Proteomes" id="UP000594261"/>
    </source>
</evidence>
<dbReference type="Proteomes" id="UP000594261">
    <property type="component" value="Chromosome 2"/>
</dbReference>
<keyword evidence="3" id="KW-1185">Reference proteome</keyword>
<proteinExistence type="predicted"/>
<evidence type="ECO:0000313" key="2">
    <source>
        <dbReference type="EnsemblPlants" id="QL02p097858:mrna:CDS:1"/>
    </source>
</evidence>
<accession>A0A7N2L2V0</accession>
<dbReference type="EnsemblPlants" id="QL02p097858:mrna">
    <property type="protein sequence ID" value="QL02p097858:mrna:CDS:1"/>
    <property type="gene ID" value="QL02p097858"/>
</dbReference>
<reference evidence="2" key="2">
    <citation type="submission" date="2021-01" db="UniProtKB">
        <authorList>
            <consortium name="EnsemblPlants"/>
        </authorList>
    </citation>
    <scope>IDENTIFICATION</scope>
</reference>
<dbReference type="InParanoid" id="A0A7N2L2V0"/>
<feature type="compositionally biased region" description="Basic and acidic residues" evidence="1">
    <location>
        <begin position="1"/>
        <end position="10"/>
    </location>
</feature>
<dbReference type="AlphaFoldDB" id="A0A7N2L2V0"/>
<organism evidence="2 3">
    <name type="scientific">Quercus lobata</name>
    <name type="common">Valley oak</name>
    <dbReference type="NCBI Taxonomy" id="97700"/>
    <lineage>
        <taxon>Eukaryota</taxon>
        <taxon>Viridiplantae</taxon>
        <taxon>Streptophyta</taxon>
        <taxon>Embryophyta</taxon>
        <taxon>Tracheophyta</taxon>
        <taxon>Spermatophyta</taxon>
        <taxon>Magnoliopsida</taxon>
        <taxon>eudicotyledons</taxon>
        <taxon>Gunneridae</taxon>
        <taxon>Pentapetalae</taxon>
        <taxon>rosids</taxon>
        <taxon>fabids</taxon>
        <taxon>Fagales</taxon>
        <taxon>Fagaceae</taxon>
        <taxon>Quercus</taxon>
    </lineage>
</organism>
<dbReference type="OMA" id="MHTKPRR"/>
<protein>
    <submittedName>
        <fullName evidence="2">Uncharacterized protein</fullName>
    </submittedName>
</protein>